<keyword evidence="3" id="KW-0378">Hydrolase</keyword>
<evidence type="ECO:0000259" key="2">
    <source>
        <dbReference type="Pfam" id="PF22422"/>
    </source>
</evidence>
<evidence type="ECO:0000259" key="1">
    <source>
        <dbReference type="Pfam" id="PF14742"/>
    </source>
</evidence>
<dbReference type="EC" id="3.2.1.33" evidence="3"/>
<protein>
    <submittedName>
        <fullName evidence="3">Putative Amylo-alpha-1,6-glucosidase</fullName>
        <ecNumber evidence="3">3.2.1.33</ecNumber>
    </submittedName>
</protein>
<dbReference type="STRING" id="1742972.COMA1_10738"/>
<sequence length="722" mass="80624">MNDIIRWNEQYYILASSSLADGRTEVLKHGETFAVFDRYGDMHQVLPGPQGLYHEGTRFLSQSELLVQGQRPMLLSATVKEDNALFTVDLTNPDLMRNGQKVVQRGTVHLCRTRFLWQGTWYERFRVQNYGSQSIPLSITIALDADFADLFEARGRKRERRGVRLKTVRSKNGLVFGYKGLDGIVRRTSIQCTPTPKRVTSNGFIIESSLRPHADLTWEIAISCEIGRPQNRKGLTYERAYHHANRALTDAISNNAHVYTANEQFNHWLNRSLADLHMLISETPEGLYPYAGVPWFSVPFGRDGIITALQMLWMNPLLARGVLGFLASTQATEVWPERDAEVGKILHETRQGEMATLGEIPFGKYYGSVDATPLFIVLAGAYYERTGDRPFLEKLWPHIQLALQWIDRDGDPGGVGFTTYARQSANGLVHQGWKDSHDAVFHADGTAAEGPIALCEVQAYVYRAKQAAAGLARAFGKQDQAERLLKEAASLQERFERAFWSEKLGSYALALDGRGRPCLVRSSNAGHCLYGGIAGRKRALRTARTLLTDEMFSGWGIRTLATSETQYNPMSYHNGSVWPHDNALIAAGMAAYGYREGATKILTGLFDASLFLDIHRMPELFCGFPRRPGESPTRYPVACSPQAWAAGAGFQALQACLGLQIDGTRGLVQFVCPTLPPFLERVELRNLTVGAARLDLVLDRHENEVALRVVRRTGEVEVLLTV</sequence>
<keyword evidence="3" id="KW-0326">Glycosidase</keyword>
<dbReference type="InterPro" id="IPR054491">
    <property type="entry name" value="MGH1-like_GH"/>
</dbReference>
<dbReference type="Pfam" id="PF14742">
    <property type="entry name" value="GDE_N_bis"/>
    <property type="match status" value="1"/>
</dbReference>
<dbReference type="InterPro" id="IPR012341">
    <property type="entry name" value="6hp_glycosidase-like_sf"/>
</dbReference>
<dbReference type="RefSeq" id="WP_090743841.1">
    <property type="nucleotide sequence ID" value="NZ_CZQA01000001.1"/>
</dbReference>
<reference evidence="3 4" key="1">
    <citation type="submission" date="2015-10" db="EMBL/GenBank/DDBJ databases">
        <authorList>
            <person name="Gilbert D.G."/>
        </authorList>
    </citation>
    <scope>NUCLEOTIDE SEQUENCE [LARGE SCALE GENOMIC DNA]</scope>
    <source>
        <strain evidence="3">COMA1</strain>
    </source>
</reference>
<dbReference type="InterPro" id="IPR008928">
    <property type="entry name" value="6-hairpin_glycosidase_sf"/>
</dbReference>
<proteinExistence type="predicted"/>
<keyword evidence="4" id="KW-1185">Reference proteome</keyword>
<feature type="domain" description="Mannosylglycerate hydrolase MGH1-like glycoside hydrolase" evidence="2">
    <location>
        <begin position="307"/>
        <end position="606"/>
    </location>
</feature>
<dbReference type="AlphaFoldDB" id="A0A0S4L4G6"/>
<dbReference type="Pfam" id="PF22422">
    <property type="entry name" value="MGH1-like_GH"/>
    <property type="match status" value="1"/>
</dbReference>
<organism evidence="3 4">
    <name type="scientific">Candidatus Nitrospira nitrosa</name>
    <dbReference type="NCBI Taxonomy" id="1742972"/>
    <lineage>
        <taxon>Bacteria</taxon>
        <taxon>Pseudomonadati</taxon>
        <taxon>Nitrospirota</taxon>
        <taxon>Nitrospiria</taxon>
        <taxon>Nitrospirales</taxon>
        <taxon>Nitrospiraceae</taxon>
        <taxon>Nitrospira</taxon>
    </lineage>
</organism>
<evidence type="ECO:0000313" key="4">
    <source>
        <dbReference type="Proteomes" id="UP000199032"/>
    </source>
</evidence>
<accession>A0A0S4L4G6</accession>
<feature type="domain" description="Putative glycogen debranching enzyme N-terminal" evidence="1">
    <location>
        <begin position="27"/>
        <end position="220"/>
    </location>
</feature>
<dbReference type="GO" id="GO:0004135">
    <property type="term" value="F:amylo-alpha-1,6-glucosidase activity"/>
    <property type="evidence" value="ECO:0007669"/>
    <property type="project" value="UniProtKB-EC"/>
</dbReference>
<dbReference type="Proteomes" id="UP000199032">
    <property type="component" value="Unassembled WGS sequence"/>
</dbReference>
<dbReference type="OrthoDB" id="9759959at2"/>
<name>A0A0S4L4G6_9BACT</name>
<dbReference type="Gene3D" id="1.50.10.10">
    <property type="match status" value="1"/>
</dbReference>
<evidence type="ECO:0000313" key="3">
    <source>
        <dbReference type="EMBL" id="CUS32636.1"/>
    </source>
</evidence>
<gene>
    <name evidence="3" type="ORF">COMA1_10738</name>
</gene>
<dbReference type="EMBL" id="CZQA01000001">
    <property type="protein sequence ID" value="CUS32636.1"/>
    <property type="molecule type" value="Genomic_DNA"/>
</dbReference>
<dbReference type="InterPro" id="IPR032856">
    <property type="entry name" value="GDE_N_bis"/>
</dbReference>
<dbReference type="SUPFAM" id="SSF48208">
    <property type="entry name" value="Six-hairpin glycosidases"/>
    <property type="match status" value="1"/>
</dbReference>
<dbReference type="GO" id="GO:0005975">
    <property type="term" value="P:carbohydrate metabolic process"/>
    <property type="evidence" value="ECO:0007669"/>
    <property type="project" value="InterPro"/>
</dbReference>